<gene>
    <name evidence="1" type="ORF">RHGRI_002220</name>
</gene>
<evidence type="ECO:0000313" key="1">
    <source>
        <dbReference type="EMBL" id="KAG5566591.1"/>
    </source>
</evidence>
<evidence type="ECO:0000313" key="2">
    <source>
        <dbReference type="Proteomes" id="UP000823749"/>
    </source>
</evidence>
<accession>A0AAV6LR93</accession>
<protein>
    <submittedName>
        <fullName evidence="1">Uncharacterized protein</fullName>
    </submittedName>
</protein>
<dbReference type="EMBL" id="JACTNZ010000001">
    <property type="protein sequence ID" value="KAG5566591.1"/>
    <property type="molecule type" value="Genomic_DNA"/>
</dbReference>
<reference evidence="1" key="1">
    <citation type="submission" date="2020-08" db="EMBL/GenBank/DDBJ databases">
        <title>Plant Genome Project.</title>
        <authorList>
            <person name="Zhang R.-G."/>
        </authorList>
    </citation>
    <scope>NUCLEOTIDE SEQUENCE</scope>
    <source>
        <strain evidence="1">WSP0</strain>
        <tissue evidence="1">Leaf</tissue>
    </source>
</reference>
<name>A0AAV6LR93_9ERIC</name>
<comment type="caution">
    <text evidence="1">The sequence shown here is derived from an EMBL/GenBank/DDBJ whole genome shotgun (WGS) entry which is preliminary data.</text>
</comment>
<proteinExistence type="predicted"/>
<dbReference type="AlphaFoldDB" id="A0AAV6LR93"/>
<sequence>MGDPVNLGYIISPLIKDYQKDNIVTSLGIVEDSSQSFFFIIGSSVDLQHRKGGTGGSSFGEKSTIKAIDKMERRLRRSKRKIMKKKLLVELGVKANKVSRKKMMIPSSSLSSGDIKNRNSLLFKGAREMIDIGARLGIQ</sequence>
<keyword evidence="2" id="KW-1185">Reference proteome</keyword>
<dbReference type="Proteomes" id="UP000823749">
    <property type="component" value="Chromosome 1"/>
</dbReference>
<organism evidence="1 2">
    <name type="scientific">Rhododendron griersonianum</name>
    <dbReference type="NCBI Taxonomy" id="479676"/>
    <lineage>
        <taxon>Eukaryota</taxon>
        <taxon>Viridiplantae</taxon>
        <taxon>Streptophyta</taxon>
        <taxon>Embryophyta</taxon>
        <taxon>Tracheophyta</taxon>
        <taxon>Spermatophyta</taxon>
        <taxon>Magnoliopsida</taxon>
        <taxon>eudicotyledons</taxon>
        <taxon>Gunneridae</taxon>
        <taxon>Pentapetalae</taxon>
        <taxon>asterids</taxon>
        <taxon>Ericales</taxon>
        <taxon>Ericaceae</taxon>
        <taxon>Ericoideae</taxon>
        <taxon>Rhodoreae</taxon>
        <taxon>Rhododendron</taxon>
    </lineage>
</organism>